<dbReference type="SUPFAM" id="SSF52540">
    <property type="entry name" value="P-loop containing nucleoside triphosphate hydrolases"/>
    <property type="match status" value="1"/>
</dbReference>
<dbReference type="GO" id="GO:0005524">
    <property type="term" value="F:ATP binding"/>
    <property type="evidence" value="ECO:0007669"/>
    <property type="project" value="UniProtKB-KW"/>
</dbReference>
<feature type="domain" description="AAA+ ATPase" evidence="5">
    <location>
        <begin position="22"/>
        <end position="198"/>
    </location>
</feature>
<dbReference type="InterPro" id="IPR003593">
    <property type="entry name" value="AAA+_ATPase"/>
</dbReference>
<evidence type="ECO:0000256" key="2">
    <source>
        <dbReference type="ARBA" id="ARBA00022448"/>
    </source>
</evidence>
<dbReference type="GO" id="GO:0016887">
    <property type="term" value="F:ATP hydrolysis activity"/>
    <property type="evidence" value="ECO:0007669"/>
    <property type="project" value="InterPro"/>
</dbReference>
<comment type="similarity">
    <text evidence="1">Belongs to the ABC transporter superfamily.</text>
</comment>
<accession>A0A382C1I0</accession>
<keyword evidence="3" id="KW-0547">Nucleotide-binding</keyword>
<dbReference type="Gene3D" id="3.40.50.300">
    <property type="entry name" value="P-loop containing nucleotide triphosphate hydrolases"/>
    <property type="match status" value="1"/>
</dbReference>
<evidence type="ECO:0000256" key="1">
    <source>
        <dbReference type="ARBA" id="ARBA00005417"/>
    </source>
</evidence>
<reference evidence="6" key="1">
    <citation type="submission" date="2018-05" db="EMBL/GenBank/DDBJ databases">
        <authorList>
            <person name="Lanie J.A."/>
            <person name="Ng W.-L."/>
            <person name="Kazmierczak K.M."/>
            <person name="Andrzejewski T.M."/>
            <person name="Davidsen T.M."/>
            <person name="Wayne K.J."/>
            <person name="Tettelin H."/>
            <person name="Glass J.I."/>
            <person name="Rusch D."/>
            <person name="Podicherti R."/>
            <person name="Tsui H.-C.T."/>
            <person name="Winkler M.E."/>
        </authorList>
    </citation>
    <scope>NUCLEOTIDE SEQUENCE</scope>
</reference>
<organism evidence="6">
    <name type="scientific">marine metagenome</name>
    <dbReference type="NCBI Taxonomy" id="408172"/>
    <lineage>
        <taxon>unclassified sequences</taxon>
        <taxon>metagenomes</taxon>
        <taxon>ecological metagenomes</taxon>
    </lineage>
</organism>
<gene>
    <name evidence="6" type="ORF">METZ01_LOCUS172588</name>
</gene>
<dbReference type="InterPro" id="IPR050095">
    <property type="entry name" value="ECF_ABC_transporter_ATP-bd"/>
</dbReference>
<keyword evidence="2" id="KW-0813">Transport</keyword>
<evidence type="ECO:0000313" key="6">
    <source>
        <dbReference type="EMBL" id="SVB19734.1"/>
    </source>
</evidence>
<dbReference type="GO" id="GO:0043190">
    <property type="term" value="C:ATP-binding cassette (ABC) transporter complex"/>
    <property type="evidence" value="ECO:0007669"/>
    <property type="project" value="TreeGrafter"/>
</dbReference>
<dbReference type="PANTHER" id="PTHR43553:SF24">
    <property type="entry name" value="ENERGY-COUPLING FACTOR TRANSPORTER ATP-BINDING PROTEIN ECFA1"/>
    <property type="match status" value="1"/>
</dbReference>
<dbReference type="AlphaFoldDB" id="A0A382C1I0"/>
<evidence type="ECO:0000256" key="3">
    <source>
        <dbReference type="ARBA" id="ARBA00022741"/>
    </source>
</evidence>
<dbReference type="Pfam" id="PF00005">
    <property type="entry name" value="ABC_tran"/>
    <property type="match status" value="1"/>
</dbReference>
<sequence>GEEIGTPPQGELFSHSLKPVREGDLILVRGANGCGKTTLLREWSETSGLPWLPTSPDRRLLGMTIEEELSLQHPILFEQHLAGDEVQIPDAERIQLKQSALRLDLGLSHLSMVTPVHDLSTGERRRLSLLPLLMREPKIMLLDEIDHGLDDLTLADLIEQLNTRRKAGCAIVITSHSPDLMAWTKVRGGRVWNIEQGQLTEVAR</sequence>
<dbReference type="EMBL" id="UINC01032299">
    <property type="protein sequence ID" value="SVB19734.1"/>
    <property type="molecule type" value="Genomic_DNA"/>
</dbReference>
<feature type="non-terminal residue" evidence="6">
    <location>
        <position position="1"/>
    </location>
</feature>
<dbReference type="InterPro" id="IPR027417">
    <property type="entry name" value="P-loop_NTPase"/>
</dbReference>
<dbReference type="SMART" id="SM00382">
    <property type="entry name" value="AAA"/>
    <property type="match status" value="1"/>
</dbReference>
<dbReference type="GO" id="GO:0042626">
    <property type="term" value="F:ATPase-coupled transmembrane transporter activity"/>
    <property type="evidence" value="ECO:0007669"/>
    <property type="project" value="TreeGrafter"/>
</dbReference>
<dbReference type="InterPro" id="IPR003439">
    <property type="entry name" value="ABC_transporter-like_ATP-bd"/>
</dbReference>
<protein>
    <recommendedName>
        <fullName evidence="5">AAA+ ATPase domain-containing protein</fullName>
    </recommendedName>
</protein>
<evidence type="ECO:0000259" key="5">
    <source>
        <dbReference type="SMART" id="SM00382"/>
    </source>
</evidence>
<proteinExistence type="inferred from homology"/>
<name>A0A382C1I0_9ZZZZ</name>
<keyword evidence="4" id="KW-0067">ATP-binding</keyword>
<dbReference type="PANTHER" id="PTHR43553">
    <property type="entry name" value="HEAVY METAL TRANSPORTER"/>
    <property type="match status" value="1"/>
</dbReference>
<evidence type="ECO:0000256" key="4">
    <source>
        <dbReference type="ARBA" id="ARBA00022840"/>
    </source>
</evidence>